<keyword evidence="1" id="KW-0732">Signal</keyword>
<dbReference type="Proteomes" id="UP000193553">
    <property type="component" value="Unassembled WGS sequence"/>
</dbReference>
<accession>A0A1X3G7S7</accession>
<evidence type="ECO:0000313" key="2">
    <source>
        <dbReference type="EMBL" id="OSJ17953.1"/>
    </source>
</evidence>
<name>A0A1X3G7S7_9BRAD</name>
<organism evidence="2 3">
    <name type="scientific">Bradyrhizobium canariense</name>
    <dbReference type="NCBI Taxonomy" id="255045"/>
    <lineage>
        <taxon>Bacteria</taxon>
        <taxon>Pseudomonadati</taxon>
        <taxon>Pseudomonadota</taxon>
        <taxon>Alphaproteobacteria</taxon>
        <taxon>Hyphomicrobiales</taxon>
        <taxon>Nitrobacteraceae</taxon>
        <taxon>Bradyrhizobium</taxon>
    </lineage>
</organism>
<protein>
    <recommendedName>
        <fullName evidence="4">WG repeat-containing protein</fullName>
    </recommendedName>
</protein>
<evidence type="ECO:0000256" key="1">
    <source>
        <dbReference type="SAM" id="SignalP"/>
    </source>
</evidence>
<comment type="caution">
    <text evidence="2">The sequence shown here is derived from an EMBL/GenBank/DDBJ whole genome shotgun (WGS) entry which is preliminary data.</text>
</comment>
<evidence type="ECO:0008006" key="4">
    <source>
        <dbReference type="Google" id="ProtNLM"/>
    </source>
</evidence>
<dbReference type="OrthoDB" id="8230055at2"/>
<reference evidence="2 3" key="1">
    <citation type="submission" date="2017-03" db="EMBL/GenBank/DDBJ databases">
        <title>Whole genome sequences of fourteen strains of Bradyrhizobium canariense and one strain of Bradyrhizobium japonicum isolated from Lupinus (Papilionoideae: Genisteae) species in Algeria.</title>
        <authorList>
            <person name="Crovadore J."/>
            <person name="Chekireb D."/>
            <person name="Brachmann A."/>
            <person name="Chablais R."/>
            <person name="Cochard B."/>
            <person name="Lefort F."/>
        </authorList>
    </citation>
    <scope>NUCLEOTIDE SEQUENCE [LARGE SCALE GENOMIC DNA]</scope>
    <source>
        <strain evidence="2 3">UBMA195</strain>
    </source>
</reference>
<feature type="signal peptide" evidence="1">
    <location>
        <begin position="1"/>
        <end position="22"/>
    </location>
</feature>
<sequence length="106" mass="11802">MFPAKLAASLLGSALLLTPVLAGDDGRYDHSPLKPWFESLQSEFGKCCTDADGYIVSDADWESTRGRYRVLIDDEWVIVPDGAVITQPNRFGRKRRSAPTFSRHMG</sequence>
<dbReference type="EMBL" id="NAFI01000137">
    <property type="protein sequence ID" value="OSJ17953.1"/>
    <property type="molecule type" value="Genomic_DNA"/>
</dbReference>
<dbReference type="AlphaFoldDB" id="A0A1X3G7S7"/>
<feature type="chain" id="PRO_5011183137" description="WG repeat-containing protein" evidence="1">
    <location>
        <begin position="23"/>
        <end position="106"/>
    </location>
</feature>
<dbReference type="RefSeq" id="WP_085359854.1">
    <property type="nucleotide sequence ID" value="NZ_NAFD01000110.1"/>
</dbReference>
<gene>
    <name evidence="2" type="ORF">BSZ18_03435</name>
</gene>
<evidence type="ECO:0000313" key="3">
    <source>
        <dbReference type="Proteomes" id="UP000193553"/>
    </source>
</evidence>
<proteinExistence type="predicted"/>